<organism evidence="12 13">
    <name type="scientific">Candidatus Yanofskybacteria bacterium RIFCSPHIGHO2_02_FULL_50_12</name>
    <dbReference type="NCBI Taxonomy" id="1802685"/>
    <lineage>
        <taxon>Bacteria</taxon>
        <taxon>Candidatus Yanofskyibacteriota</taxon>
    </lineage>
</organism>
<dbReference type="Pfam" id="PF01193">
    <property type="entry name" value="RNA_pol_L"/>
    <property type="match status" value="1"/>
</dbReference>
<dbReference type="EC" id="2.7.7.6" evidence="2"/>
<evidence type="ECO:0000256" key="10">
    <source>
        <dbReference type="ARBA" id="ARBA00048552"/>
    </source>
</evidence>
<evidence type="ECO:0000313" key="12">
    <source>
        <dbReference type="EMBL" id="OGN16784.1"/>
    </source>
</evidence>
<feature type="domain" description="DNA-directed RNA polymerase RpoA/D/Rpb3-type" evidence="11">
    <location>
        <begin position="17"/>
        <end position="225"/>
    </location>
</feature>
<dbReference type="Pfam" id="PF01000">
    <property type="entry name" value="RNA_pol_A_bac"/>
    <property type="match status" value="1"/>
</dbReference>
<name>A0A1F8FUD6_9BACT</name>
<evidence type="ECO:0000256" key="5">
    <source>
        <dbReference type="ARBA" id="ARBA00022679"/>
    </source>
</evidence>
<dbReference type="EMBL" id="MGJZ01000025">
    <property type="protein sequence ID" value="OGN16784.1"/>
    <property type="molecule type" value="Genomic_DNA"/>
</dbReference>
<dbReference type="GO" id="GO:0003677">
    <property type="term" value="F:DNA binding"/>
    <property type="evidence" value="ECO:0007669"/>
    <property type="project" value="InterPro"/>
</dbReference>
<dbReference type="AlphaFoldDB" id="A0A1F8FUD6"/>
<dbReference type="Gene3D" id="3.30.1360.10">
    <property type="entry name" value="RNA polymerase, RBP11-like subunit"/>
    <property type="match status" value="1"/>
</dbReference>
<evidence type="ECO:0000256" key="3">
    <source>
        <dbReference type="ARBA" id="ARBA00015972"/>
    </source>
</evidence>
<evidence type="ECO:0000256" key="1">
    <source>
        <dbReference type="ARBA" id="ARBA00007123"/>
    </source>
</evidence>
<evidence type="ECO:0000259" key="11">
    <source>
        <dbReference type="SMART" id="SM00662"/>
    </source>
</evidence>
<comment type="caution">
    <text evidence="12">The sequence shown here is derived from an EMBL/GenBank/DDBJ whole genome shotgun (WGS) entry which is preliminary data.</text>
</comment>
<comment type="catalytic activity">
    <reaction evidence="10">
        <text>RNA(n) + a ribonucleoside 5'-triphosphate = RNA(n+1) + diphosphate</text>
        <dbReference type="Rhea" id="RHEA:21248"/>
        <dbReference type="Rhea" id="RHEA-COMP:14527"/>
        <dbReference type="Rhea" id="RHEA-COMP:17342"/>
        <dbReference type="ChEBI" id="CHEBI:33019"/>
        <dbReference type="ChEBI" id="CHEBI:61557"/>
        <dbReference type="ChEBI" id="CHEBI:140395"/>
        <dbReference type="EC" id="2.7.7.6"/>
    </reaction>
</comment>
<dbReference type="InterPro" id="IPR011773">
    <property type="entry name" value="DNA-dir_RpoA"/>
</dbReference>
<evidence type="ECO:0000256" key="8">
    <source>
        <dbReference type="ARBA" id="ARBA00032524"/>
    </source>
</evidence>
<keyword evidence="6" id="KW-0548">Nucleotidyltransferase</keyword>
<dbReference type="NCBIfam" id="NF003519">
    <property type="entry name" value="PRK05182.2-5"/>
    <property type="match status" value="1"/>
</dbReference>
<dbReference type="CDD" id="cd06928">
    <property type="entry name" value="RNAP_alpha_NTD"/>
    <property type="match status" value="1"/>
</dbReference>
<dbReference type="GO" id="GO:0046983">
    <property type="term" value="F:protein dimerization activity"/>
    <property type="evidence" value="ECO:0007669"/>
    <property type="project" value="InterPro"/>
</dbReference>
<keyword evidence="5" id="KW-0808">Transferase</keyword>
<dbReference type="STRING" id="1802685.A3C88_00250"/>
<dbReference type="InterPro" id="IPR011263">
    <property type="entry name" value="DNA-dir_RNA_pol_RpoA/D/Rpb3"/>
</dbReference>
<evidence type="ECO:0000313" key="13">
    <source>
        <dbReference type="Proteomes" id="UP000178117"/>
    </source>
</evidence>
<gene>
    <name evidence="12" type="ORF">A3C88_00250</name>
</gene>
<evidence type="ECO:0000256" key="7">
    <source>
        <dbReference type="ARBA" id="ARBA00023163"/>
    </source>
</evidence>
<dbReference type="GO" id="GO:0005737">
    <property type="term" value="C:cytoplasm"/>
    <property type="evidence" value="ECO:0007669"/>
    <property type="project" value="UniProtKB-ARBA"/>
</dbReference>
<comment type="similarity">
    <text evidence="1">Belongs to the RNA polymerase alpha chain family.</text>
</comment>
<evidence type="ECO:0000256" key="9">
    <source>
        <dbReference type="ARBA" id="ARBA00033070"/>
    </source>
</evidence>
<dbReference type="GO" id="GO:0003899">
    <property type="term" value="F:DNA-directed RNA polymerase activity"/>
    <property type="evidence" value="ECO:0007669"/>
    <property type="project" value="UniProtKB-EC"/>
</dbReference>
<evidence type="ECO:0000256" key="4">
    <source>
        <dbReference type="ARBA" id="ARBA00022478"/>
    </source>
</evidence>
<proteinExistence type="inferred from homology"/>
<dbReference type="FunFam" id="2.170.120.12:FF:000001">
    <property type="entry name" value="DNA-directed RNA polymerase subunit alpha"/>
    <property type="match status" value="1"/>
</dbReference>
<evidence type="ECO:0000256" key="6">
    <source>
        <dbReference type="ARBA" id="ARBA00022695"/>
    </source>
</evidence>
<reference evidence="12 13" key="1">
    <citation type="journal article" date="2016" name="Nat. Commun.">
        <title>Thousands of microbial genomes shed light on interconnected biogeochemical processes in an aquifer system.</title>
        <authorList>
            <person name="Anantharaman K."/>
            <person name="Brown C.T."/>
            <person name="Hug L.A."/>
            <person name="Sharon I."/>
            <person name="Castelle C.J."/>
            <person name="Probst A.J."/>
            <person name="Thomas B.C."/>
            <person name="Singh A."/>
            <person name="Wilkins M.J."/>
            <person name="Karaoz U."/>
            <person name="Brodie E.L."/>
            <person name="Williams K.H."/>
            <person name="Hubbard S.S."/>
            <person name="Banfield J.F."/>
        </authorList>
    </citation>
    <scope>NUCLEOTIDE SEQUENCE [LARGE SCALE GENOMIC DNA]</scope>
</reference>
<dbReference type="GO" id="GO:0006351">
    <property type="term" value="P:DNA-templated transcription"/>
    <property type="evidence" value="ECO:0007669"/>
    <property type="project" value="InterPro"/>
</dbReference>
<protein>
    <recommendedName>
        <fullName evidence="3">DNA-directed RNA polymerase subunit alpha</fullName>
        <ecNumber evidence="2">2.7.7.6</ecNumber>
    </recommendedName>
    <alternativeName>
        <fullName evidence="9">RNA polymerase subunit alpha</fullName>
    </alternativeName>
    <alternativeName>
        <fullName evidence="8">Transcriptase subunit alpha</fullName>
    </alternativeName>
</protein>
<dbReference type="InterPro" id="IPR036603">
    <property type="entry name" value="RBP11-like"/>
</dbReference>
<dbReference type="Proteomes" id="UP000178117">
    <property type="component" value="Unassembled WGS sequence"/>
</dbReference>
<dbReference type="NCBIfam" id="TIGR02027">
    <property type="entry name" value="rpoA"/>
    <property type="match status" value="1"/>
</dbReference>
<dbReference type="InterPro" id="IPR011262">
    <property type="entry name" value="DNA-dir_RNA_pol_insert"/>
</dbReference>
<dbReference type="GO" id="GO:0000428">
    <property type="term" value="C:DNA-directed RNA polymerase complex"/>
    <property type="evidence" value="ECO:0007669"/>
    <property type="project" value="UniProtKB-KW"/>
</dbReference>
<dbReference type="SMART" id="SM00662">
    <property type="entry name" value="RPOLD"/>
    <property type="match status" value="1"/>
</dbReference>
<dbReference type="SUPFAM" id="SSF56553">
    <property type="entry name" value="Insert subdomain of RNA polymerase alpha subunit"/>
    <property type="match status" value="1"/>
</dbReference>
<dbReference type="InterPro" id="IPR036643">
    <property type="entry name" value="RNApol_insert_sf"/>
</dbReference>
<keyword evidence="4 12" id="KW-0240">DNA-directed RNA polymerase</keyword>
<accession>A0A1F8FUD6</accession>
<keyword evidence="7" id="KW-0804">Transcription</keyword>
<dbReference type="Gene3D" id="2.170.120.12">
    <property type="entry name" value="DNA-directed RNA polymerase, insert domain"/>
    <property type="match status" value="1"/>
</dbReference>
<evidence type="ECO:0000256" key="2">
    <source>
        <dbReference type="ARBA" id="ARBA00012418"/>
    </source>
</evidence>
<sequence length="245" mass="26849">MIQLPEQVKVIAQDGNRTTFEIGPLMPGYGATIANPLRRVLLSSLEGSAVTSIKIKGVDHEFSSMHGVLEDVIEIIMNIKKIRFMLHGDGPVKVTLDTKGEGAITAADIKTSADVEIINPEQHIATVTDKKVEFSMELDVEKGIGYVPVEQRQKEKLAIGVIAIDAAFSPVRLVNFKIEDVRVGQRIDFNKITMDVETDGSIQPEAALKKASEILIDHFRVVSEVAVPEISEAKPKKRAAKKKAE</sequence>
<dbReference type="SUPFAM" id="SSF55257">
    <property type="entry name" value="RBP11-like subunits of RNA polymerase"/>
    <property type="match status" value="1"/>
</dbReference>